<accession>A0A060QLJ5</accession>
<evidence type="ECO:0000313" key="3">
    <source>
        <dbReference type="Proteomes" id="UP000027583"/>
    </source>
</evidence>
<reference evidence="2 3" key="2">
    <citation type="journal article" date="2014" name="PLoS ONE">
        <title>Evolution of mitochondria reconstructed from the energy metabolism of living bacteria.</title>
        <authorList>
            <person name="Degli Esposti M."/>
            <person name="Chouaia B."/>
            <person name="Comandatore F."/>
            <person name="Crotti E."/>
            <person name="Sassera D."/>
            <person name="Lievens P.M."/>
            <person name="Daffonchio D."/>
            <person name="Bandi C."/>
        </authorList>
    </citation>
    <scope>NUCLEOTIDE SEQUENCE [LARGE SCALE GENOMIC DNA]</scope>
    <source>
        <strain evidence="2 3">SF2.1</strain>
    </source>
</reference>
<dbReference type="eggNOG" id="COG1430">
    <property type="taxonomic scope" value="Bacteria"/>
</dbReference>
<sequence length="175" mass="18543">MNRNLRGRALLTGLVLAATALAGAPTLSSAVAGDNQHEAQAGAEKPLDKEPLTIIDRHSGRHDFTVEVARTEKQKEAGESSRQSIAENTGMLFLFSPPEAAAMWMRDTAPSLDIVFIGTDGRIQAITEKTVPFSERRLVGQGDSAAVLEVAAGTMEKNNIVVGDLVSSKALPVAH</sequence>
<proteinExistence type="predicted"/>
<organism evidence="2 3">
    <name type="scientific">Asaia bogorensis</name>
    <dbReference type="NCBI Taxonomy" id="91915"/>
    <lineage>
        <taxon>Bacteria</taxon>
        <taxon>Pseudomonadati</taxon>
        <taxon>Pseudomonadota</taxon>
        <taxon>Alphaproteobacteria</taxon>
        <taxon>Acetobacterales</taxon>
        <taxon>Acetobacteraceae</taxon>
        <taxon>Asaia</taxon>
    </lineage>
</organism>
<reference evidence="2 3" key="1">
    <citation type="journal article" date="2014" name="Genome Biol. Evol.">
        <title>Acetic acid bacteria genomes reveal functional traits for adaptation to life in insect guts.</title>
        <authorList>
            <person name="Chouaia B."/>
            <person name="Gaiarsa S."/>
            <person name="Crotti E."/>
            <person name="Comandatore F."/>
            <person name="Degli Esposti M."/>
            <person name="Ricci I."/>
            <person name="Alma A."/>
            <person name="Favia G."/>
            <person name="Bandi C."/>
            <person name="Daffonchio D."/>
        </authorList>
    </citation>
    <scope>NUCLEOTIDE SEQUENCE [LARGE SCALE GENOMIC DNA]</scope>
    <source>
        <strain evidence="2 3">SF2.1</strain>
    </source>
</reference>
<evidence type="ECO:0000313" key="2">
    <source>
        <dbReference type="EMBL" id="CDG40806.1"/>
    </source>
</evidence>
<dbReference type="RefSeq" id="WP_031240885.1">
    <property type="nucleotide sequence ID" value="NZ_CBLX010000023.1"/>
</dbReference>
<dbReference type="PANTHER" id="PTHR37953:SF1">
    <property type="entry name" value="UPF0127 PROTEIN MJ1496"/>
    <property type="match status" value="1"/>
</dbReference>
<evidence type="ECO:0008006" key="4">
    <source>
        <dbReference type="Google" id="ProtNLM"/>
    </source>
</evidence>
<dbReference type="AlphaFoldDB" id="A0A060QLJ5"/>
<dbReference type="InterPro" id="IPR038695">
    <property type="entry name" value="Saro_0823-like_sf"/>
</dbReference>
<feature type="signal peptide" evidence="1">
    <location>
        <begin position="1"/>
        <end position="22"/>
    </location>
</feature>
<feature type="chain" id="PRO_5001586249" description="DUF192 domain-containing protein" evidence="1">
    <location>
        <begin position="23"/>
        <end position="175"/>
    </location>
</feature>
<protein>
    <recommendedName>
        <fullName evidence="4">DUF192 domain-containing protein</fullName>
    </recommendedName>
</protein>
<dbReference type="EMBL" id="CBLX010000023">
    <property type="protein sequence ID" value="CDG40806.1"/>
    <property type="molecule type" value="Genomic_DNA"/>
</dbReference>
<dbReference type="Pfam" id="PF02643">
    <property type="entry name" value="DUF192"/>
    <property type="match status" value="1"/>
</dbReference>
<dbReference type="PANTHER" id="PTHR37953">
    <property type="entry name" value="UPF0127 PROTEIN MJ1496"/>
    <property type="match status" value="1"/>
</dbReference>
<name>A0A060QLJ5_9PROT</name>
<keyword evidence="1" id="KW-0732">Signal</keyword>
<dbReference type="Proteomes" id="UP000027583">
    <property type="component" value="Unassembled WGS sequence"/>
</dbReference>
<gene>
    <name evidence="2" type="ORF">ASAP_2761</name>
</gene>
<dbReference type="InterPro" id="IPR003795">
    <property type="entry name" value="DUF192"/>
</dbReference>
<evidence type="ECO:0000256" key="1">
    <source>
        <dbReference type="SAM" id="SignalP"/>
    </source>
</evidence>
<dbReference type="Gene3D" id="2.60.120.1140">
    <property type="entry name" value="Protein of unknown function DUF192"/>
    <property type="match status" value="1"/>
</dbReference>
<comment type="caution">
    <text evidence="2">The sequence shown here is derived from an EMBL/GenBank/DDBJ whole genome shotgun (WGS) entry which is preliminary data.</text>
</comment>